<dbReference type="AlphaFoldDB" id="A0A811T462"/>
<keyword evidence="3 6" id="KW-0288">FMN</keyword>
<dbReference type="InterPro" id="IPR004507">
    <property type="entry name" value="UbiX-like"/>
</dbReference>
<gene>
    <name evidence="6 8" type="primary">ubiX</name>
    <name evidence="8" type="ORF">DIAAKJNI_00176</name>
</gene>
<keyword evidence="1 6" id="KW-0637">Prenyltransferase</keyword>
<dbReference type="FunFam" id="3.40.50.1950:FF:000001">
    <property type="entry name" value="Flavin prenyltransferase UbiX"/>
    <property type="match status" value="1"/>
</dbReference>
<feature type="binding site" evidence="6">
    <location>
        <begin position="9"/>
        <end position="11"/>
    </location>
    <ligand>
        <name>FMN</name>
        <dbReference type="ChEBI" id="CHEBI:58210"/>
    </ligand>
</feature>
<dbReference type="HAMAP" id="MF_01984">
    <property type="entry name" value="ubiX_pad"/>
    <property type="match status" value="1"/>
</dbReference>
<dbReference type="NCBIfam" id="TIGR00421">
    <property type="entry name" value="ubiX_pad"/>
    <property type="match status" value="1"/>
</dbReference>
<comment type="function">
    <text evidence="6">Flavin prenyltransferase that catalyzes the synthesis of the prenylated FMN cofactor (prenyl-FMN) for 4-hydroxy-3-polyprenylbenzoic acid decarboxylase UbiD. The prenyltransferase is metal-independent and links a dimethylallyl moiety from dimethylallyl monophosphate (DMAP) to the flavin N5 and C6 atoms of FMN.</text>
</comment>
<organism evidence="8 9">
    <name type="scientific">Candidatus Argoarchaeum ethanivorans</name>
    <dbReference type="NCBI Taxonomy" id="2608793"/>
    <lineage>
        <taxon>Archaea</taxon>
        <taxon>Methanobacteriati</taxon>
        <taxon>Methanobacteriota</taxon>
        <taxon>Stenosarchaea group</taxon>
        <taxon>Methanomicrobia</taxon>
        <taxon>Methanosarcinales</taxon>
        <taxon>Methanosarcinales incertae sedis</taxon>
        <taxon>GOM Arc I cluster</taxon>
        <taxon>Candidatus Argoarchaeum</taxon>
    </lineage>
</organism>
<accession>A0A811T462</accession>
<evidence type="ECO:0000256" key="2">
    <source>
        <dbReference type="ARBA" id="ARBA00022630"/>
    </source>
</evidence>
<sequence length="183" mass="19951">MELTVGITGASGVQYGIRLLQVLKEKETTTHLIVSDSAAKLIELETDTSLLEINKLATFVYSDDDFTAPVASGSYLHDGMIIAPCSMKTLASIANGISDTLIARAADVCLKDNRSLIVLPRETPLNLIHLRNMTTLKQAGASILPASPAFYNKPKTIGDLTDFMVGRMLDLLCIKHNLYKRWG</sequence>
<dbReference type="NCBIfam" id="NF004685">
    <property type="entry name" value="PRK06029.1"/>
    <property type="match status" value="1"/>
</dbReference>
<comment type="caution">
    <text evidence="8">The sequence shown here is derived from an EMBL/GenBank/DDBJ whole genome shotgun (WGS) entry which is preliminary data.</text>
</comment>
<dbReference type="GO" id="GO:0016831">
    <property type="term" value="F:carboxy-lyase activity"/>
    <property type="evidence" value="ECO:0007669"/>
    <property type="project" value="TreeGrafter"/>
</dbReference>
<name>A0A811T462_9EURY</name>
<comment type="similarity">
    <text evidence="5 6">Belongs to the UbiX/PAD1 family.</text>
</comment>
<keyword evidence="4 6" id="KW-0808">Transferase</keyword>
<protein>
    <recommendedName>
        <fullName evidence="6">Flavin prenyltransferase UbiX</fullName>
        <ecNumber evidence="6">2.5.1.129</ecNumber>
    </recommendedName>
</protein>
<dbReference type="Pfam" id="PF02441">
    <property type="entry name" value="Flavoprotein"/>
    <property type="match status" value="1"/>
</dbReference>
<feature type="binding site" evidence="6">
    <location>
        <position position="121"/>
    </location>
    <ligand>
        <name>FMN</name>
        <dbReference type="ChEBI" id="CHEBI:58210"/>
    </ligand>
</feature>
<proteinExistence type="inferred from homology"/>
<evidence type="ECO:0000256" key="6">
    <source>
        <dbReference type="HAMAP-Rule" id="MF_01984"/>
    </source>
</evidence>
<dbReference type="Gene3D" id="3.40.50.1950">
    <property type="entry name" value="Flavin prenyltransferase-like"/>
    <property type="match status" value="1"/>
</dbReference>
<feature type="binding site" evidence="6">
    <location>
        <position position="35"/>
    </location>
    <ligand>
        <name>FMN</name>
        <dbReference type="ChEBI" id="CHEBI:58210"/>
    </ligand>
</feature>
<dbReference type="PANTHER" id="PTHR43374:SF1">
    <property type="entry name" value="FLAVIN PRENYLTRANSFERASE PAD1, MITOCHONDRIAL"/>
    <property type="match status" value="1"/>
</dbReference>
<feature type="binding site" evidence="6">
    <location>
        <begin position="86"/>
        <end position="89"/>
    </location>
    <ligand>
        <name>FMN</name>
        <dbReference type="ChEBI" id="CHEBI:58210"/>
    </ligand>
</feature>
<dbReference type="SUPFAM" id="SSF52507">
    <property type="entry name" value="Homo-oligomeric flavin-containing Cys decarboxylases, HFCD"/>
    <property type="match status" value="1"/>
</dbReference>
<evidence type="ECO:0000256" key="3">
    <source>
        <dbReference type="ARBA" id="ARBA00022643"/>
    </source>
</evidence>
<evidence type="ECO:0000259" key="7">
    <source>
        <dbReference type="Pfam" id="PF02441"/>
    </source>
</evidence>
<dbReference type="InterPro" id="IPR003382">
    <property type="entry name" value="Flavoprotein"/>
</dbReference>
<dbReference type="Proteomes" id="UP000639006">
    <property type="component" value="Unassembled WGS sequence"/>
</dbReference>
<evidence type="ECO:0000256" key="5">
    <source>
        <dbReference type="ARBA" id="ARBA00060793"/>
    </source>
</evidence>
<feature type="domain" description="Flavoprotein" evidence="7">
    <location>
        <begin position="1"/>
        <end position="172"/>
    </location>
</feature>
<comment type="caution">
    <text evidence="6">Lacks conserved residue(s) required for the propagation of feature annotation.</text>
</comment>
<evidence type="ECO:0000256" key="4">
    <source>
        <dbReference type="ARBA" id="ARBA00022679"/>
    </source>
</evidence>
<keyword evidence="2 6" id="KW-0285">Flavoprotein</keyword>
<comment type="catalytic activity">
    <reaction evidence="6">
        <text>dimethylallyl phosphate + FMNH2 = prenylated FMNH2 + phosphate</text>
        <dbReference type="Rhea" id="RHEA:37743"/>
        <dbReference type="ChEBI" id="CHEBI:43474"/>
        <dbReference type="ChEBI" id="CHEBI:57618"/>
        <dbReference type="ChEBI" id="CHEBI:87467"/>
        <dbReference type="ChEBI" id="CHEBI:88052"/>
        <dbReference type="EC" id="2.5.1.129"/>
    </reaction>
</comment>
<dbReference type="GO" id="GO:0106141">
    <property type="term" value="F:flavin prenyltransferase activity"/>
    <property type="evidence" value="ECO:0007669"/>
    <property type="project" value="UniProtKB-EC"/>
</dbReference>
<evidence type="ECO:0000313" key="8">
    <source>
        <dbReference type="EMBL" id="CAD6491944.1"/>
    </source>
</evidence>
<dbReference type="PANTHER" id="PTHR43374">
    <property type="entry name" value="FLAVIN PRENYLTRANSFERASE"/>
    <property type="match status" value="1"/>
</dbReference>
<dbReference type="EC" id="2.5.1.129" evidence="6"/>
<dbReference type="EMBL" id="CAJHIQ010000007">
    <property type="protein sequence ID" value="CAD6491944.1"/>
    <property type="molecule type" value="Genomic_DNA"/>
</dbReference>
<dbReference type="InterPro" id="IPR036551">
    <property type="entry name" value="Flavin_trans-like"/>
</dbReference>
<feature type="binding site" evidence="6">
    <location>
        <position position="151"/>
    </location>
    <ligand>
        <name>dimethylallyl phosphate</name>
        <dbReference type="ChEBI" id="CHEBI:88052"/>
    </ligand>
</feature>
<feature type="binding site" evidence="6">
    <location>
        <position position="167"/>
    </location>
    <ligand>
        <name>dimethylallyl phosphate</name>
        <dbReference type="ChEBI" id="CHEBI:88052"/>
    </ligand>
</feature>
<evidence type="ECO:0000313" key="9">
    <source>
        <dbReference type="Proteomes" id="UP000639006"/>
    </source>
</evidence>
<reference evidence="8" key="1">
    <citation type="submission" date="2020-10" db="EMBL/GenBank/DDBJ databases">
        <authorList>
            <person name="Hahn C.J."/>
            <person name="Laso-Perez R."/>
            <person name="Vulcano F."/>
            <person name="Vaziourakis K.-M."/>
            <person name="Stokke R."/>
            <person name="Steen I.H."/>
            <person name="Teske A."/>
            <person name="Boetius A."/>
            <person name="Liebeke M."/>
            <person name="Amann R."/>
            <person name="Knittel K."/>
        </authorList>
    </citation>
    <scope>NUCLEOTIDE SEQUENCE</scope>
    <source>
        <strain evidence="8">Gfbio:e3339647-f889-4370-9287-4fb5cb688e4c:AG392M11_GoMArc1</strain>
    </source>
</reference>
<evidence type="ECO:0000256" key="1">
    <source>
        <dbReference type="ARBA" id="ARBA00022602"/>
    </source>
</evidence>